<evidence type="ECO:0000313" key="14">
    <source>
        <dbReference type="EMBL" id="MBA0708360.1"/>
    </source>
</evidence>
<evidence type="ECO:0000256" key="3">
    <source>
        <dbReference type="ARBA" id="ARBA00022538"/>
    </source>
</evidence>
<dbReference type="GO" id="GO:0016020">
    <property type="term" value="C:membrane"/>
    <property type="evidence" value="ECO:0007669"/>
    <property type="project" value="UniProtKB-SubCell"/>
</dbReference>
<dbReference type="Gene3D" id="1.20.1530.20">
    <property type="match status" value="1"/>
</dbReference>
<evidence type="ECO:0000256" key="7">
    <source>
        <dbReference type="ARBA" id="ARBA00023065"/>
    </source>
</evidence>
<comment type="similarity">
    <text evidence="9">Belongs to the monovalent cation:proton antiporter 2 (CPA2) transporter (TC 2.A.37) family. CHX (TC 2.A.37.4) subfamily.</text>
</comment>
<keyword evidence="15" id="KW-1185">Reference proteome</keyword>
<dbReference type="PANTHER" id="PTHR32468">
    <property type="entry name" value="CATION/H + ANTIPORTER"/>
    <property type="match status" value="1"/>
</dbReference>
<evidence type="ECO:0000313" key="15">
    <source>
        <dbReference type="Proteomes" id="UP000593574"/>
    </source>
</evidence>
<reference evidence="14 15" key="1">
    <citation type="journal article" date="2019" name="Genome Biol. Evol.">
        <title>Insights into the evolution of the New World diploid cottons (Gossypium, subgenus Houzingenia) based on genome sequencing.</title>
        <authorList>
            <person name="Grover C.E."/>
            <person name="Arick M.A. 2nd"/>
            <person name="Thrash A."/>
            <person name="Conover J.L."/>
            <person name="Sanders W.S."/>
            <person name="Peterson D.G."/>
            <person name="Frelichowski J.E."/>
            <person name="Scheffler J.A."/>
            <person name="Scheffler B.E."/>
            <person name="Wendel J.F."/>
        </authorList>
    </citation>
    <scope>NUCLEOTIDE SEQUENCE [LARGE SCALE GENOMIC DNA]</scope>
    <source>
        <strain evidence="14">4</strain>
        <tissue evidence="14">Leaf</tissue>
    </source>
</reference>
<evidence type="ECO:0000259" key="11">
    <source>
        <dbReference type="Pfam" id="PF00999"/>
    </source>
</evidence>
<dbReference type="GO" id="GO:0006813">
    <property type="term" value="P:potassium ion transport"/>
    <property type="evidence" value="ECO:0007669"/>
    <property type="project" value="UniProtKB-KW"/>
</dbReference>
<evidence type="ECO:0008006" key="16">
    <source>
        <dbReference type="Google" id="ProtNLM"/>
    </source>
</evidence>
<protein>
    <recommendedName>
        <fullName evidence="16">Cation/H+ exchanger domain-containing protein</fullName>
    </recommendedName>
</protein>
<dbReference type="Proteomes" id="UP000593574">
    <property type="component" value="Unassembled WGS sequence"/>
</dbReference>
<dbReference type="EMBL" id="JABEZV010000004">
    <property type="protein sequence ID" value="MBA0708360.1"/>
    <property type="molecule type" value="Genomic_DNA"/>
</dbReference>
<evidence type="ECO:0000256" key="8">
    <source>
        <dbReference type="ARBA" id="ARBA00023136"/>
    </source>
</evidence>
<dbReference type="InterPro" id="IPR006153">
    <property type="entry name" value="Cation/H_exchanger_TM"/>
</dbReference>
<dbReference type="GO" id="GO:0015297">
    <property type="term" value="F:antiporter activity"/>
    <property type="evidence" value="ECO:0007669"/>
    <property type="project" value="InterPro"/>
</dbReference>
<feature type="domain" description="Cation/H(+) antiporter central" evidence="12">
    <location>
        <begin position="408"/>
        <end position="531"/>
    </location>
</feature>
<evidence type="ECO:0000256" key="6">
    <source>
        <dbReference type="ARBA" id="ARBA00022989"/>
    </source>
</evidence>
<evidence type="ECO:0000256" key="9">
    <source>
        <dbReference type="ARBA" id="ARBA00038341"/>
    </source>
</evidence>
<keyword evidence="5" id="KW-0630">Potassium</keyword>
<gene>
    <name evidence="14" type="ORF">Golax_023492</name>
</gene>
<dbReference type="PANTHER" id="PTHR32468:SF17">
    <property type="entry name" value="CATION_H(+) ANTIPORTER 4"/>
    <property type="match status" value="1"/>
</dbReference>
<evidence type="ECO:0000256" key="1">
    <source>
        <dbReference type="ARBA" id="ARBA00004141"/>
    </source>
</evidence>
<organism evidence="14 15">
    <name type="scientific">Gossypium laxum</name>
    <dbReference type="NCBI Taxonomy" id="34288"/>
    <lineage>
        <taxon>Eukaryota</taxon>
        <taxon>Viridiplantae</taxon>
        <taxon>Streptophyta</taxon>
        <taxon>Embryophyta</taxon>
        <taxon>Tracheophyta</taxon>
        <taxon>Spermatophyta</taxon>
        <taxon>Magnoliopsida</taxon>
        <taxon>eudicotyledons</taxon>
        <taxon>Gunneridae</taxon>
        <taxon>Pentapetalae</taxon>
        <taxon>rosids</taxon>
        <taxon>malvids</taxon>
        <taxon>Malvales</taxon>
        <taxon>Malvaceae</taxon>
        <taxon>Malvoideae</taxon>
        <taxon>Gossypium</taxon>
    </lineage>
</organism>
<dbReference type="AlphaFoldDB" id="A0A7J8Z9S6"/>
<evidence type="ECO:0000256" key="2">
    <source>
        <dbReference type="ARBA" id="ARBA00022448"/>
    </source>
</evidence>
<accession>A0A7J8Z9S6</accession>
<feature type="transmembrane region" description="Helical" evidence="10">
    <location>
        <begin position="154"/>
        <end position="174"/>
    </location>
</feature>
<dbReference type="GO" id="GO:1902600">
    <property type="term" value="P:proton transmembrane transport"/>
    <property type="evidence" value="ECO:0007669"/>
    <property type="project" value="InterPro"/>
</dbReference>
<evidence type="ECO:0000256" key="10">
    <source>
        <dbReference type="SAM" id="Phobius"/>
    </source>
</evidence>
<name>A0A7J8Z9S6_9ROSI</name>
<feature type="transmembrane region" description="Helical" evidence="10">
    <location>
        <begin position="49"/>
        <end position="68"/>
    </location>
</feature>
<keyword evidence="8 10" id="KW-0472">Membrane</keyword>
<evidence type="ECO:0000259" key="12">
    <source>
        <dbReference type="Pfam" id="PF23256"/>
    </source>
</evidence>
<proteinExistence type="inferred from homology"/>
<feature type="transmembrane region" description="Helical" evidence="10">
    <location>
        <begin position="186"/>
        <end position="212"/>
    </location>
</feature>
<keyword evidence="2" id="KW-0813">Transport</keyword>
<comment type="subcellular location">
    <subcellularLocation>
        <location evidence="1">Membrane</location>
        <topology evidence="1">Multi-pass membrane protein</topology>
    </subcellularLocation>
</comment>
<feature type="transmembrane region" description="Helical" evidence="10">
    <location>
        <begin position="125"/>
        <end position="142"/>
    </location>
</feature>
<dbReference type="InterPro" id="IPR050794">
    <property type="entry name" value="CPA2_transporter"/>
</dbReference>
<feature type="domain" description="Cation/H+ exchanger transmembrane" evidence="11">
    <location>
        <begin position="62"/>
        <end position="282"/>
    </location>
</feature>
<dbReference type="Pfam" id="PF23259">
    <property type="entry name" value="CHX17_C"/>
    <property type="match status" value="1"/>
</dbReference>
<sequence>MAQSLPPPYLLYENATYEFCFVLPSKVNSAGIWENTTDSLMIFSYSLPFLELQFVMIFLVNHLVYTILKPIGVKMDINSAFRITKRSLGIGIVSLLSPILVGVAIQETFKQHNEPQQVTTERLIGTLIEALTSFSVIACLLAELKILNTELGRLALSSAAVGDLSTLVLVRIITFSRHFTSSPLLVLVRGVTMCCFVALLFFVFRPLMYWVIKRTPNGGPIAEVYITATMMAAVGSAVLTHWSDRSPLIGAFLFGLAVPDGPPLGSALIDKFECFTNGLFLSVYVTSSTMRVRLQNWDALAFGLIMSSKGIVQLSHICTFKDNKIISQRVFTAMIFGVLANATIVPLLVRFLYDPNSRKYRSYETRNLMHLKPNTELRILVCVHTPDNVPAMIYLLDHSFPTKESPNVVYVLHLIELRGRNSPVFIAHHNQETSTAASSFFENIIPFYEYEGNNWDSVTVNAFTTITPLKLMHDDICTMALDKQTSFIILPFHRKWSIDGSLEEENNMVKNLNCNILDQAPCSIGILIDRGRIQKLMKPSSSSSFSIGMLFLGGNDDREALTLAKRMARDPRVKLTVIHLIAYQDCKNVVYWDTVLDIEMLKDVKQNNGVLGNGCDIKYVEEVSNCGAQTIKLIRSIANGYDLMIVGRRYGVESIILTGLSEWSEFPDLGVVGDLFASMDLDSRVSVLVVQQQKCINVNRD</sequence>
<evidence type="ECO:0000259" key="13">
    <source>
        <dbReference type="Pfam" id="PF23259"/>
    </source>
</evidence>
<dbReference type="GO" id="GO:0006885">
    <property type="term" value="P:regulation of pH"/>
    <property type="evidence" value="ECO:0007669"/>
    <property type="project" value="TreeGrafter"/>
</dbReference>
<dbReference type="Pfam" id="PF23256">
    <property type="entry name" value="CHX17_2nd"/>
    <property type="match status" value="1"/>
</dbReference>
<evidence type="ECO:0000256" key="5">
    <source>
        <dbReference type="ARBA" id="ARBA00022958"/>
    </source>
</evidence>
<feature type="transmembrane region" description="Helical" evidence="10">
    <location>
        <begin position="330"/>
        <end position="353"/>
    </location>
</feature>
<keyword evidence="3" id="KW-0633">Potassium transport</keyword>
<dbReference type="InterPro" id="IPR057290">
    <property type="entry name" value="CHX17_C"/>
</dbReference>
<keyword evidence="6 10" id="KW-1133">Transmembrane helix</keyword>
<keyword evidence="7" id="KW-0406">Ion transport</keyword>
<evidence type="ECO:0000256" key="4">
    <source>
        <dbReference type="ARBA" id="ARBA00022692"/>
    </source>
</evidence>
<dbReference type="GO" id="GO:0012505">
    <property type="term" value="C:endomembrane system"/>
    <property type="evidence" value="ECO:0007669"/>
    <property type="project" value="TreeGrafter"/>
</dbReference>
<keyword evidence="4 10" id="KW-0812">Transmembrane</keyword>
<comment type="caution">
    <text evidence="14">The sequence shown here is derived from an EMBL/GenBank/DDBJ whole genome shotgun (WGS) entry which is preliminary data.</text>
</comment>
<dbReference type="InterPro" id="IPR038770">
    <property type="entry name" value="Na+/solute_symporter_sf"/>
</dbReference>
<dbReference type="Pfam" id="PF00999">
    <property type="entry name" value="Na_H_Exchanger"/>
    <property type="match status" value="1"/>
</dbReference>
<dbReference type="InterPro" id="IPR057291">
    <property type="entry name" value="CHX17_2nd"/>
</dbReference>
<feature type="transmembrane region" description="Helical" evidence="10">
    <location>
        <begin position="88"/>
        <end position="105"/>
    </location>
</feature>
<feature type="domain" description="Cation/H(+) antiporter C-terminal" evidence="13">
    <location>
        <begin position="544"/>
        <end position="693"/>
    </location>
</feature>